<sequence length="166" mass="19255">MVNELIFERFKSNNLTDSQCQLVQKILKHYILGIFISRSGGDILYDFQLDESIKIDLISHFIAALSMFGEENVGKIKRIFIEGLDIEMSIVQKHDLVSVTFFRPNMVKDYLEAESSKGLDLFYNMFEESIKAGKNNKAIYEGFDDPMCHLIQEYLQRLGILKDKEK</sequence>
<organism evidence="1 2">
    <name type="scientific">Candidatus Lokiarchaeum ossiferum</name>
    <dbReference type="NCBI Taxonomy" id="2951803"/>
    <lineage>
        <taxon>Archaea</taxon>
        <taxon>Promethearchaeati</taxon>
        <taxon>Promethearchaeota</taxon>
        <taxon>Promethearchaeia</taxon>
        <taxon>Promethearchaeales</taxon>
        <taxon>Promethearchaeaceae</taxon>
        <taxon>Candidatus Lokiarchaeum</taxon>
    </lineage>
</organism>
<keyword evidence="2" id="KW-1185">Reference proteome</keyword>
<dbReference type="Proteomes" id="UP001208689">
    <property type="component" value="Chromosome"/>
</dbReference>
<accession>A0ABY6HTH4</accession>
<name>A0ABY6HTH4_9ARCH</name>
<proteinExistence type="predicted"/>
<evidence type="ECO:0000313" key="1">
    <source>
        <dbReference type="EMBL" id="UYP45749.1"/>
    </source>
</evidence>
<reference evidence="1" key="1">
    <citation type="submission" date="2022-09" db="EMBL/GenBank/DDBJ databases">
        <title>Actin cytoskeleton and complex cell architecture in an #Asgard archaeon.</title>
        <authorList>
            <person name="Ponce Toledo R.I."/>
            <person name="Schleper C."/>
            <person name="Rodrigues Oliveira T."/>
            <person name="Wollweber F."/>
            <person name="Xu J."/>
            <person name="Rittmann S."/>
            <person name="Klingl A."/>
            <person name="Pilhofer M."/>
        </authorList>
    </citation>
    <scope>NUCLEOTIDE SEQUENCE</scope>
    <source>
        <strain evidence="1">B-35</strain>
    </source>
</reference>
<protein>
    <submittedName>
        <fullName evidence="1">Uncharacterized protein</fullName>
    </submittedName>
</protein>
<gene>
    <name evidence="1" type="ORF">NEF87_002034</name>
</gene>
<evidence type="ECO:0000313" key="2">
    <source>
        <dbReference type="Proteomes" id="UP001208689"/>
    </source>
</evidence>
<dbReference type="EMBL" id="CP104013">
    <property type="protein sequence ID" value="UYP45749.1"/>
    <property type="molecule type" value="Genomic_DNA"/>
</dbReference>